<reference evidence="3" key="1">
    <citation type="submission" date="2022-11" db="UniProtKB">
        <authorList>
            <consortium name="WormBaseParasite"/>
        </authorList>
    </citation>
    <scope>IDENTIFICATION</scope>
</reference>
<organism evidence="2 3">
    <name type="scientific">Ditylenchus dipsaci</name>
    <dbReference type="NCBI Taxonomy" id="166011"/>
    <lineage>
        <taxon>Eukaryota</taxon>
        <taxon>Metazoa</taxon>
        <taxon>Ecdysozoa</taxon>
        <taxon>Nematoda</taxon>
        <taxon>Chromadorea</taxon>
        <taxon>Rhabditida</taxon>
        <taxon>Tylenchina</taxon>
        <taxon>Tylenchomorpha</taxon>
        <taxon>Sphaerularioidea</taxon>
        <taxon>Anguinidae</taxon>
        <taxon>Anguininae</taxon>
        <taxon>Ditylenchus</taxon>
    </lineage>
</organism>
<proteinExistence type="predicted"/>
<feature type="region of interest" description="Disordered" evidence="1">
    <location>
        <begin position="88"/>
        <end position="110"/>
    </location>
</feature>
<evidence type="ECO:0000313" key="2">
    <source>
        <dbReference type="Proteomes" id="UP000887574"/>
    </source>
</evidence>
<accession>A0A915DTI4</accession>
<evidence type="ECO:0000256" key="1">
    <source>
        <dbReference type="SAM" id="MobiDB-lite"/>
    </source>
</evidence>
<protein>
    <submittedName>
        <fullName evidence="3">Uncharacterized protein</fullName>
    </submittedName>
</protein>
<sequence>MMTGRTVSNRLDKFMKFLVLGSRPDPRFIPVPWLGSGCSLEKFASKAQNGQQEGLQAEWKRCDEGRKKWIHYYDMAFLNSHLEERTEHTSSMAATEITLDENDSEETSSG</sequence>
<dbReference type="AlphaFoldDB" id="A0A915DTI4"/>
<dbReference type="Proteomes" id="UP000887574">
    <property type="component" value="Unplaced"/>
</dbReference>
<evidence type="ECO:0000313" key="3">
    <source>
        <dbReference type="WBParaSite" id="jg22778.1"/>
    </source>
</evidence>
<keyword evidence="2" id="KW-1185">Reference proteome</keyword>
<dbReference type="WBParaSite" id="jg22778.1">
    <property type="protein sequence ID" value="jg22778.1"/>
    <property type="gene ID" value="jg22778"/>
</dbReference>
<feature type="compositionally biased region" description="Acidic residues" evidence="1">
    <location>
        <begin position="98"/>
        <end position="110"/>
    </location>
</feature>
<name>A0A915DTI4_9BILA</name>